<dbReference type="InterPro" id="IPR005511">
    <property type="entry name" value="SMP-30"/>
</dbReference>
<sequence>MRDDLRCAVPSSCFLGEGPVWSAADKRLLFVDILAPSVILADPESGQFVSKPMPELIGAAVPRARGGFLAATQNGFKTFDWSSDTLTPIAHPEAGKPGNRFNDGKCDRRGRFWAGTLAITTAPGEGALYRLDPDGSVATMGKGFHISNGLGWSPDDRRFYFTDSGARRIYVYDFDLDGGEIANRRVFVQLPENAGIPDGLTVDAEGFVWSAHWDGWCVTRYDPDGTVDRVVTLPVPRPTSCCFGGPDLSTLYITTARIRMSQRQLAEAPLSGGVFALRAGVRGQADTPFAG</sequence>
<dbReference type="PANTHER" id="PTHR10907">
    <property type="entry name" value="REGUCALCIN"/>
    <property type="match status" value="1"/>
</dbReference>
<feature type="active site" description="Proton donor/acceptor" evidence="2">
    <location>
        <position position="198"/>
    </location>
</feature>
<reference evidence="6" key="1">
    <citation type="submission" date="2017-04" db="EMBL/GenBank/DDBJ databases">
        <authorList>
            <person name="Abreu V.A."/>
            <person name="Popin R.V."/>
            <person name="Rigonato J."/>
            <person name="Andreote A.P."/>
            <person name="Schaker P.C."/>
            <person name="Hoff-Risseti C."/>
            <person name="Alvarenga D.O."/>
            <person name="Varani A.M."/>
            <person name="Fiore M.F."/>
        </authorList>
    </citation>
    <scope>NUCLEOTIDE SEQUENCE [LARGE SCALE GENOMIC DNA]</scope>
    <source>
        <strain evidence="6">CENA303</strain>
    </source>
</reference>
<dbReference type="InterPro" id="IPR013658">
    <property type="entry name" value="SGL"/>
</dbReference>
<feature type="domain" description="SMP-30/Gluconolactonase/LRE-like region" evidence="4">
    <location>
        <begin position="15"/>
        <end position="257"/>
    </location>
</feature>
<dbReference type="PANTHER" id="PTHR10907:SF47">
    <property type="entry name" value="REGUCALCIN"/>
    <property type="match status" value="1"/>
</dbReference>
<accession>A0A1X4G9L2</accession>
<keyword evidence="3" id="KW-0479">Metal-binding</keyword>
<comment type="similarity">
    <text evidence="1">Belongs to the SMP-30/CGR1 family.</text>
</comment>
<name>A0A1X4G9L2_9CYAN</name>
<evidence type="ECO:0000313" key="6">
    <source>
        <dbReference type="Proteomes" id="UP000192997"/>
    </source>
</evidence>
<dbReference type="SUPFAM" id="SSF63829">
    <property type="entry name" value="Calcium-dependent phosphotriesterase"/>
    <property type="match status" value="1"/>
</dbReference>
<comment type="caution">
    <text evidence="5">The sequence shown here is derived from an EMBL/GenBank/DDBJ whole genome shotgun (WGS) entry which is preliminary data.</text>
</comment>
<dbReference type="Proteomes" id="UP000192997">
    <property type="component" value="Unassembled WGS sequence"/>
</dbReference>
<feature type="binding site" evidence="3">
    <location>
        <position position="102"/>
    </location>
    <ligand>
        <name>substrate</name>
    </ligand>
</feature>
<proteinExistence type="inferred from homology"/>
<feature type="binding site" evidence="3">
    <location>
        <position position="17"/>
    </location>
    <ligand>
        <name>a divalent metal cation</name>
        <dbReference type="ChEBI" id="CHEBI:60240"/>
    </ligand>
</feature>
<evidence type="ECO:0000256" key="3">
    <source>
        <dbReference type="PIRSR" id="PIRSR605511-2"/>
    </source>
</evidence>
<evidence type="ECO:0000313" key="5">
    <source>
        <dbReference type="EMBL" id="OSO93848.1"/>
    </source>
</evidence>
<dbReference type="Gene3D" id="2.120.10.30">
    <property type="entry name" value="TolB, C-terminal domain"/>
    <property type="match status" value="1"/>
</dbReference>
<gene>
    <name evidence="5" type="ORF">B7O87_05205</name>
</gene>
<dbReference type="GO" id="GO:0005509">
    <property type="term" value="F:calcium ion binding"/>
    <property type="evidence" value="ECO:0007669"/>
    <property type="project" value="TreeGrafter"/>
</dbReference>
<evidence type="ECO:0000256" key="2">
    <source>
        <dbReference type="PIRSR" id="PIRSR605511-1"/>
    </source>
</evidence>
<evidence type="ECO:0000259" key="4">
    <source>
        <dbReference type="Pfam" id="PF08450"/>
    </source>
</evidence>
<organism evidence="5 6">
    <name type="scientific">Cylindrospermopsis raciborskii CENA303</name>
    <dbReference type="NCBI Taxonomy" id="1170769"/>
    <lineage>
        <taxon>Bacteria</taxon>
        <taxon>Bacillati</taxon>
        <taxon>Cyanobacteriota</taxon>
        <taxon>Cyanophyceae</taxon>
        <taxon>Nostocales</taxon>
        <taxon>Aphanizomenonaceae</taxon>
        <taxon>Cylindrospermopsis</taxon>
    </lineage>
</organism>
<dbReference type="EMBL" id="NBYN01000020">
    <property type="protein sequence ID" value="OSO93848.1"/>
    <property type="molecule type" value="Genomic_DNA"/>
</dbReference>
<feature type="binding site" evidence="3">
    <location>
        <position position="148"/>
    </location>
    <ligand>
        <name>a divalent metal cation</name>
        <dbReference type="ChEBI" id="CHEBI:60240"/>
    </ligand>
</feature>
<evidence type="ECO:0000256" key="1">
    <source>
        <dbReference type="ARBA" id="ARBA00008853"/>
    </source>
</evidence>
<feature type="binding site" evidence="3">
    <location>
        <position position="198"/>
    </location>
    <ligand>
        <name>a divalent metal cation</name>
        <dbReference type="ChEBI" id="CHEBI:60240"/>
    </ligand>
</feature>
<dbReference type="GO" id="GO:0004341">
    <property type="term" value="F:gluconolactonase activity"/>
    <property type="evidence" value="ECO:0007669"/>
    <property type="project" value="TreeGrafter"/>
</dbReference>
<protein>
    <recommendedName>
        <fullName evidence="4">SMP-30/Gluconolactonase/LRE-like region domain-containing protein</fullName>
    </recommendedName>
</protein>
<comment type="cofactor">
    <cofactor evidence="3">
        <name>Zn(2+)</name>
        <dbReference type="ChEBI" id="CHEBI:29105"/>
    </cofactor>
    <text evidence="3">Binds 1 divalent metal cation per subunit.</text>
</comment>
<dbReference type="Pfam" id="PF08450">
    <property type="entry name" value="SGL"/>
    <property type="match status" value="1"/>
</dbReference>
<dbReference type="GO" id="GO:0019853">
    <property type="term" value="P:L-ascorbic acid biosynthetic process"/>
    <property type="evidence" value="ECO:0007669"/>
    <property type="project" value="TreeGrafter"/>
</dbReference>
<dbReference type="InterPro" id="IPR011042">
    <property type="entry name" value="6-blade_b-propeller_TolB-like"/>
</dbReference>
<keyword evidence="3" id="KW-0862">Zinc</keyword>
<feature type="binding site" evidence="3">
    <location>
        <position position="100"/>
    </location>
    <ligand>
        <name>substrate</name>
    </ligand>
</feature>
<dbReference type="PRINTS" id="PR01790">
    <property type="entry name" value="SMP30FAMILY"/>
</dbReference>
<dbReference type="AlphaFoldDB" id="A0A1X4G9L2"/>